<dbReference type="Proteomes" id="UP001158576">
    <property type="component" value="Chromosome XSR"/>
</dbReference>
<accession>A0ABN7SEE4</accession>
<dbReference type="InterPro" id="IPR029071">
    <property type="entry name" value="Ubiquitin-like_domsf"/>
</dbReference>
<sequence>MKEEEDIFRQSSSICVNYCGKAVKVSDLTRRSTVTQVIRKLVKQLSLHNETSWEIVEEWRGTERPLPTRTRLLKVWHAWSSEQVHVSFRLQLSSKRSASYRHRRRHRHSVREGQRRYISEWSESESSESSDSFLSDSIVSDSSTESESDCELVLRSRKKTTPQVDLAAERKKQIELIQSQQISLAAMAKTEAQLNASIETQLAKIEAGAKQEGLITALGSSYKLIASIEERLAPLKKEIIELNSQISELTSNSSENSAVLQLRAAIDAQIEITKRLDDEAEELAAAQHDLAECVEDREHFLLDSIHNASGNQQVSRDSNPPRMLESEKSSNSSSEDADDEWSMGRLSSYDENVEKKHTSKMETSGAYGRVKPVYSTSTTCSDSGHVSDGSDSKNGSADRFSFTDSAIDSSTECKAKLRSNCHVESDSDSVRLNYVQQLRQSSLIIRSTSIRLSREARRQNSSLQKARETSPSKKASSQKQPEKTKTAAKENPLRTEKNSKGKCQIASPTNIYAIEKVFSEKFQGIEGRRFGRHGTAKRKKRFTFDFNPYFENSSFEPVPKEVERKEADERILVEDEWTVRNSSTFRIEDHCYVNPALSLTVDDFEMASYEGLSRVVEIKRKKKKDPLGFKVAYIPDRKGNVFTAVTEGSISAQCGLLAGDRALSIDGKNVEKLDHQKFVDTLKKTKTNIKLGVIGYQVDPVNPARDAEAADLGFKICVLKKEGKGYGFSLNTNPGSTEGTSEHVLQKVAPGGAADKAGVSDGMHLIAINGVDLTSKSHAEIVNIVKKGGSTLVVKVKTGPKKEEDERSEMAESEIAAAKSVAPVEKASTNLHESFASCEAPAPITASRSFSIKKLEKVLLLIIWAVNSKSIVGLSHSEVVSLIRTHQNHVVFLVTSLAAHDQFVADGTEPDASQATLAWEADYGNFGIPRNLLVEKQPDVKYGFNLTYKSHTHAITVNPGSPAEAAGFQNGDIVCAINGADVEGLSHSDAMTHAKVHDNHIEMTVIDPAALKLFQKLGIKITTELAELLASFKIIKRQLSEPPQYEEATAPEPEPEEEEPEPEAEEPEPEPEEESDRLVEHPALAAAAIAKARADSDGPAPLPRLVTLKDNNGYGFFLQDKDGGHYLTDVEEGEAAQLAGVLDNDRIVEVNNKNVEGAKHSTVVDLIRQHTDHVTFLVVDKECDDYYKERDVKITKALLGIEPRARLIRVKKAEGTFGFEMHTEPSELGRVQLLRNIVVGGPAAQAGLEEHDRVLEINGQTLDDVSHEDAVDIIRNSGDTVVFLVADEECLAFFAAKSITITPILKEAEPEPEVDFEEPEPEPSVNGDSVAESVPEPDSEPEPEAPKVPEVHEANLSVAAAAGIYGGRTNAVTAAAATVSTITTEKTVALKEEPDVSAGLTVAMARQMKIFGTVKSFKVNPRARVNDQVPLVDRTPTPQPAYSAPTPVAPPAPKPVHVKPAAAAAVVVNSSQPQTSKPRAPAGASIAALMNRFQQNGQVLTGGQMPEQGVPEQQSVKIVAAKATVDGSATAGAIGVAVKQQPKSPEPVVNKVMRPNISEVNKMANGQVAPAAPMQPTQMYGQPQYQQPQQPFQQYPMYPQSPQGGYQPFPVQPFAPYGAPQPQYGAPQPGFMPYMNQMPPQQGFYPPPPPQQQQQQQPQYR</sequence>
<dbReference type="InterPro" id="IPR001478">
    <property type="entry name" value="PDZ"/>
</dbReference>
<feature type="compositionally biased region" description="Acidic residues" evidence="5">
    <location>
        <begin position="1053"/>
        <end position="1075"/>
    </location>
</feature>
<keyword evidence="9" id="KW-1185">Reference proteome</keyword>
<comment type="subcellular location">
    <subcellularLocation>
        <location evidence="1">Cell membrane</location>
    </subcellularLocation>
</comment>
<evidence type="ECO:0000313" key="9">
    <source>
        <dbReference type="Proteomes" id="UP001158576"/>
    </source>
</evidence>
<feature type="compositionally biased region" description="Polar residues" evidence="5">
    <location>
        <begin position="306"/>
        <end position="318"/>
    </location>
</feature>
<feature type="region of interest" description="Disordered" evidence="5">
    <location>
        <begin position="1309"/>
        <end position="1347"/>
    </location>
</feature>
<feature type="domain" description="Ras-associating" evidence="7">
    <location>
        <begin position="28"/>
        <end position="97"/>
    </location>
</feature>
<dbReference type="PANTHER" id="PTHR14191:SF3">
    <property type="entry name" value="NA(+)_H(+) EXCHANGE REGULATORY COFACTOR-LIKE PROTEIN NRFL-1"/>
    <property type="match status" value="1"/>
</dbReference>
<feature type="compositionally biased region" description="Acidic residues" evidence="5">
    <location>
        <begin position="1310"/>
        <end position="1321"/>
    </location>
</feature>
<dbReference type="PANTHER" id="PTHR14191">
    <property type="entry name" value="PDZ DOMAIN CONTAINING PROTEIN"/>
    <property type="match status" value="1"/>
</dbReference>
<feature type="region of interest" description="Disordered" evidence="5">
    <location>
        <begin position="453"/>
        <end position="502"/>
    </location>
</feature>
<keyword evidence="3" id="KW-0677">Repeat</keyword>
<evidence type="ECO:0000256" key="3">
    <source>
        <dbReference type="ARBA" id="ARBA00022737"/>
    </source>
</evidence>
<feature type="compositionally biased region" description="Low complexity" evidence="5">
    <location>
        <begin position="1575"/>
        <end position="1629"/>
    </location>
</feature>
<dbReference type="CDD" id="cd06768">
    <property type="entry name" value="PDZ_NHERF-like"/>
    <property type="match status" value="3"/>
</dbReference>
<dbReference type="SUPFAM" id="SSF50156">
    <property type="entry name" value="PDZ domain-like"/>
    <property type="match status" value="5"/>
</dbReference>
<dbReference type="Gene3D" id="2.30.42.10">
    <property type="match status" value="5"/>
</dbReference>
<feature type="domain" description="PDZ" evidence="6">
    <location>
        <begin position="615"/>
        <end position="697"/>
    </location>
</feature>
<evidence type="ECO:0000259" key="7">
    <source>
        <dbReference type="PROSITE" id="PS50200"/>
    </source>
</evidence>
<feature type="compositionally biased region" description="Low complexity" evidence="5">
    <location>
        <begin position="1652"/>
        <end position="1661"/>
    </location>
</feature>
<dbReference type="Gene3D" id="3.10.20.90">
    <property type="entry name" value="Phosphatidylinositol 3-kinase Catalytic Subunit, Chain A, domain 1"/>
    <property type="match status" value="1"/>
</dbReference>
<feature type="coiled-coil region" evidence="4">
    <location>
        <begin position="225"/>
        <end position="252"/>
    </location>
</feature>
<feature type="domain" description="PDZ" evidence="6">
    <location>
        <begin position="931"/>
        <end position="1009"/>
    </location>
</feature>
<feature type="region of interest" description="Disordered" evidence="5">
    <location>
        <begin position="306"/>
        <end position="396"/>
    </location>
</feature>
<dbReference type="CDD" id="cd00136">
    <property type="entry name" value="PDZ_canonical"/>
    <property type="match status" value="1"/>
</dbReference>
<keyword evidence="4" id="KW-0175">Coiled coil</keyword>
<evidence type="ECO:0000256" key="4">
    <source>
        <dbReference type="SAM" id="Coils"/>
    </source>
</evidence>
<dbReference type="PROSITE" id="PS50200">
    <property type="entry name" value="RA"/>
    <property type="match status" value="1"/>
</dbReference>
<dbReference type="SUPFAM" id="SSF54236">
    <property type="entry name" value="Ubiquitin-like"/>
    <property type="match status" value="1"/>
</dbReference>
<feature type="domain" description="PDZ" evidence="6">
    <location>
        <begin position="1104"/>
        <end position="1182"/>
    </location>
</feature>
<dbReference type="Pfam" id="PF00595">
    <property type="entry name" value="PDZ"/>
    <property type="match status" value="4"/>
</dbReference>
<dbReference type="InterPro" id="IPR000159">
    <property type="entry name" value="RA_dom"/>
</dbReference>
<feature type="compositionally biased region" description="Low complexity" evidence="5">
    <location>
        <begin position="129"/>
        <end position="142"/>
    </location>
</feature>
<name>A0ABN7SEE4_OIKDI</name>
<organism evidence="8 9">
    <name type="scientific">Oikopleura dioica</name>
    <name type="common">Tunicate</name>
    <dbReference type="NCBI Taxonomy" id="34765"/>
    <lineage>
        <taxon>Eukaryota</taxon>
        <taxon>Metazoa</taxon>
        <taxon>Chordata</taxon>
        <taxon>Tunicata</taxon>
        <taxon>Appendicularia</taxon>
        <taxon>Copelata</taxon>
        <taxon>Oikopleuridae</taxon>
        <taxon>Oikopleura</taxon>
    </lineage>
</organism>
<proteinExistence type="predicted"/>
<evidence type="ECO:0000259" key="6">
    <source>
        <dbReference type="PROSITE" id="PS50106"/>
    </source>
</evidence>
<feature type="region of interest" description="Disordered" evidence="5">
    <location>
        <begin position="1041"/>
        <end position="1078"/>
    </location>
</feature>
<dbReference type="SMART" id="SM00228">
    <property type="entry name" value="PDZ"/>
    <property type="match status" value="5"/>
</dbReference>
<dbReference type="Pfam" id="PF00788">
    <property type="entry name" value="RA"/>
    <property type="match status" value="1"/>
</dbReference>
<feature type="domain" description="PDZ" evidence="6">
    <location>
        <begin position="1207"/>
        <end position="1289"/>
    </location>
</feature>
<dbReference type="InterPro" id="IPR041489">
    <property type="entry name" value="PDZ_6"/>
</dbReference>
<evidence type="ECO:0000313" key="8">
    <source>
        <dbReference type="EMBL" id="CAG5094810.1"/>
    </source>
</evidence>
<dbReference type="EMBL" id="OU015569">
    <property type="protein sequence ID" value="CAG5094810.1"/>
    <property type="molecule type" value="Genomic_DNA"/>
</dbReference>
<keyword evidence="2" id="KW-1003">Cell membrane</keyword>
<dbReference type="Pfam" id="PF17820">
    <property type="entry name" value="PDZ_6"/>
    <property type="match status" value="1"/>
</dbReference>
<gene>
    <name evidence="8" type="ORF">OKIOD_LOCUS5443</name>
</gene>
<evidence type="ECO:0000256" key="2">
    <source>
        <dbReference type="ARBA" id="ARBA00022475"/>
    </source>
</evidence>
<dbReference type="PROSITE" id="PS50106">
    <property type="entry name" value="PDZ"/>
    <property type="match status" value="5"/>
</dbReference>
<evidence type="ECO:0000256" key="1">
    <source>
        <dbReference type="ARBA" id="ARBA00004236"/>
    </source>
</evidence>
<dbReference type="InterPro" id="IPR036034">
    <property type="entry name" value="PDZ_sf"/>
</dbReference>
<protein>
    <submittedName>
        <fullName evidence="8">Oidioi.mRNA.OKI2018_I69.XSR.g13885.t1.cds</fullName>
    </submittedName>
</protein>
<feature type="region of interest" description="Disordered" evidence="5">
    <location>
        <begin position="1575"/>
        <end position="1661"/>
    </location>
</feature>
<feature type="compositionally biased region" description="Low complexity" evidence="5">
    <location>
        <begin position="1041"/>
        <end position="1051"/>
    </location>
</feature>
<feature type="domain" description="PDZ" evidence="6">
    <location>
        <begin position="715"/>
        <end position="800"/>
    </location>
</feature>
<dbReference type="InterPro" id="IPR051067">
    <property type="entry name" value="NHER"/>
</dbReference>
<evidence type="ECO:0000256" key="5">
    <source>
        <dbReference type="SAM" id="MobiDB-lite"/>
    </source>
</evidence>
<reference evidence="8 9" key="1">
    <citation type="submission" date="2021-04" db="EMBL/GenBank/DDBJ databases">
        <authorList>
            <person name="Bliznina A."/>
        </authorList>
    </citation>
    <scope>NUCLEOTIDE SEQUENCE [LARGE SCALE GENOMIC DNA]</scope>
</reference>
<feature type="compositionally biased region" description="Basic and acidic residues" evidence="5">
    <location>
        <begin position="480"/>
        <end position="499"/>
    </location>
</feature>
<feature type="region of interest" description="Disordered" evidence="5">
    <location>
        <begin position="101"/>
        <end position="142"/>
    </location>
</feature>
<keyword evidence="2" id="KW-0472">Membrane</keyword>